<evidence type="ECO:0000313" key="2">
    <source>
        <dbReference type="EMBL" id="SHG23716.1"/>
    </source>
</evidence>
<proteinExistence type="predicted"/>
<organism evidence="2 3">
    <name type="scientific">Flavobacterium segetis</name>
    <dbReference type="NCBI Taxonomy" id="271157"/>
    <lineage>
        <taxon>Bacteria</taxon>
        <taxon>Pseudomonadati</taxon>
        <taxon>Bacteroidota</taxon>
        <taxon>Flavobacteriia</taxon>
        <taxon>Flavobacteriales</taxon>
        <taxon>Flavobacteriaceae</taxon>
        <taxon>Flavobacterium</taxon>
    </lineage>
</organism>
<evidence type="ECO:0000313" key="3">
    <source>
        <dbReference type="Proteomes" id="UP000184036"/>
    </source>
</evidence>
<keyword evidence="1" id="KW-0472">Membrane</keyword>
<feature type="transmembrane region" description="Helical" evidence="1">
    <location>
        <begin position="12"/>
        <end position="31"/>
    </location>
</feature>
<protein>
    <submittedName>
        <fullName evidence="2">Uncharacterized protein</fullName>
    </submittedName>
</protein>
<accession>A0A1M5I5S2</accession>
<dbReference type="Proteomes" id="UP000184036">
    <property type="component" value="Unassembled WGS sequence"/>
</dbReference>
<reference evidence="3" key="1">
    <citation type="submission" date="2016-11" db="EMBL/GenBank/DDBJ databases">
        <authorList>
            <person name="Varghese N."/>
            <person name="Submissions S."/>
        </authorList>
    </citation>
    <scope>NUCLEOTIDE SEQUENCE [LARGE SCALE GENOMIC DNA]</scope>
    <source>
        <strain evidence="3">DSM 19741</strain>
    </source>
</reference>
<keyword evidence="3" id="KW-1185">Reference proteome</keyword>
<name>A0A1M5I5S2_9FLAO</name>
<evidence type="ECO:0000256" key="1">
    <source>
        <dbReference type="SAM" id="Phobius"/>
    </source>
</evidence>
<keyword evidence="1" id="KW-1133">Transmembrane helix</keyword>
<gene>
    <name evidence="2" type="ORF">SAMN05444396_106172</name>
</gene>
<keyword evidence="1" id="KW-0812">Transmembrane</keyword>
<dbReference type="AlphaFoldDB" id="A0A1M5I5S2"/>
<dbReference type="EMBL" id="FQWE01000006">
    <property type="protein sequence ID" value="SHG23716.1"/>
    <property type="molecule type" value="Genomic_DNA"/>
</dbReference>
<sequence length="50" mass="6044">MREYLINIDLCIKYSMVLTINFFILKIKFYVTAFAKFKNIRHQSSIQIAR</sequence>